<evidence type="ECO:0000256" key="4">
    <source>
        <dbReference type="ARBA" id="ARBA00022989"/>
    </source>
</evidence>
<evidence type="ECO:0000256" key="1">
    <source>
        <dbReference type="ARBA" id="ARBA00004370"/>
    </source>
</evidence>
<evidence type="ECO:0000256" key="3">
    <source>
        <dbReference type="ARBA" id="ARBA00022692"/>
    </source>
</evidence>
<evidence type="ECO:0000313" key="12">
    <source>
        <dbReference type="Proteomes" id="UP000243750"/>
    </source>
</evidence>
<feature type="domain" description="Methyl-accepting transducer" evidence="9">
    <location>
        <begin position="80"/>
        <end position="316"/>
    </location>
</feature>
<evidence type="ECO:0000256" key="8">
    <source>
        <dbReference type="PROSITE-ProRule" id="PRU00284"/>
    </source>
</evidence>
<accession>A0AA91TYS8</accession>
<dbReference type="EMBL" id="NWMT01000248">
    <property type="protein sequence ID" value="PCC97422.1"/>
    <property type="molecule type" value="Genomic_DNA"/>
</dbReference>
<dbReference type="GO" id="GO:0006935">
    <property type="term" value="P:chemotaxis"/>
    <property type="evidence" value="ECO:0007669"/>
    <property type="project" value="UniProtKB-KW"/>
</dbReference>
<evidence type="ECO:0000313" key="10">
    <source>
        <dbReference type="EMBL" id="PCC97422.1"/>
    </source>
</evidence>
<dbReference type="GO" id="GO:0016020">
    <property type="term" value="C:membrane"/>
    <property type="evidence" value="ECO:0007669"/>
    <property type="project" value="UniProtKB-SubCell"/>
</dbReference>
<reference evidence="10 12" key="1">
    <citation type="submission" date="2017-09" db="EMBL/GenBank/DDBJ databases">
        <title>Bacterial and phytoplankton interrelationship in Kongsfjorden, an Arctic fjord.</title>
        <authorList>
            <person name="Sinha R."/>
            <person name="Krishnan K."/>
        </authorList>
    </citation>
    <scope>NUCLEOTIDE SEQUENCE [LARGE SCALE GENOMIC DNA]</scope>
    <source>
        <strain evidence="10 12">58</strain>
    </source>
</reference>
<evidence type="ECO:0000256" key="2">
    <source>
        <dbReference type="ARBA" id="ARBA00022500"/>
    </source>
</evidence>
<sequence length="524" mass="56275">MMYWPRKSAMLKGSNNKIFCLIAQLLILVAGAVYLGPQILWFAVPLSVLPWLTQLRRSDANAATSNANSLEELARKLSQSTCRNAIAAAEVSFSVEQLAGRISSQLAATTQAASNAGAIAQQVEQTASYADNADHAAEAALASSASGKQALDATTALMQQLASKADDSLTMLAQLNERAAKIVQVTQVIEGIASQTNLLALNAAIEAARAGDMGRGFAVVADEVRALASRTSQSTSEVSIIIDEMHQQAGRVTASINDLTGQIQAGVQLIQQADGQLAGINQQGAAVKQATTLIAHSSAANRDQLDSLSAAVEQVRSDLAGSDEQTRLLGNEANHLVEIAEQVSEVLAEVALDPYHQRCFEAAQAAAKAIEERFEADIQSGDLSLEQLFNTTLKPIQGTQPQQYTSQFDAYTDQVLPAIQEPLLRDNPALVYAIATTIAGYVPTHNSAFCARPNGNLQHDTQHCRTKRLFNDRTGSRCGSHEKNLLLQTYKRDTGEIMHDLSVPIRVRGRHWGGIRLGYRPEVV</sequence>
<dbReference type="GO" id="GO:0007165">
    <property type="term" value="P:signal transduction"/>
    <property type="evidence" value="ECO:0007669"/>
    <property type="project" value="UniProtKB-KW"/>
</dbReference>
<evidence type="ECO:0000256" key="5">
    <source>
        <dbReference type="ARBA" id="ARBA00023136"/>
    </source>
</evidence>
<dbReference type="Gene3D" id="1.10.287.950">
    <property type="entry name" value="Methyl-accepting chemotaxis protein"/>
    <property type="match status" value="1"/>
</dbReference>
<reference evidence="11 13" key="2">
    <citation type="submission" date="2018-10" db="EMBL/GenBank/DDBJ databases">
        <title>Complete genome sequence of Pseudomonas pelagia strain Kongs-67.</title>
        <authorList>
            <person name="Sinha R.K."/>
            <person name="Krishnan K."/>
        </authorList>
    </citation>
    <scope>NUCLEOTIDE SEQUENCE [LARGE SCALE GENOMIC DNA]</scope>
    <source>
        <strain evidence="11 13">Kongs-67</strain>
    </source>
</reference>
<evidence type="ECO:0000256" key="7">
    <source>
        <dbReference type="ARBA" id="ARBA00029447"/>
    </source>
</evidence>
<keyword evidence="5" id="KW-0472">Membrane</keyword>
<gene>
    <name evidence="10" type="ORF">CO192_19300</name>
    <name evidence="11" type="ORF">EAO82_16015</name>
</gene>
<dbReference type="EMBL" id="CP033116">
    <property type="protein sequence ID" value="QFY57737.1"/>
    <property type="molecule type" value="Genomic_DNA"/>
</dbReference>
<protein>
    <submittedName>
        <fullName evidence="10 11">Chemotaxis protein</fullName>
    </submittedName>
</protein>
<keyword evidence="6 8" id="KW-0807">Transducer</keyword>
<dbReference type="InterPro" id="IPR004089">
    <property type="entry name" value="MCPsignal_dom"/>
</dbReference>
<dbReference type="PANTHER" id="PTHR32089">
    <property type="entry name" value="METHYL-ACCEPTING CHEMOTAXIS PROTEIN MCPB"/>
    <property type="match status" value="1"/>
</dbReference>
<dbReference type="SMART" id="SM00283">
    <property type="entry name" value="MA"/>
    <property type="match status" value="1"/>
</dbReference>
<name>A0AA91TYS8_9GAMM</name>
<evidence type="ECO:0000313" key="13">
    <source>
        <dbReference type="Proteomes" id="UP000344571"/>
    </source>
</evidence>
<dbReference type="SUPFAM" id="SSF58104">
    <property type="entry name" value="Methyl-accepting chemotaxis protein (MCP) signaling domain"/>
    <property type="match status" value="1"/>
</dbReference>
<keyword evidence="13" id="KW-1185">Reference proteome</keyword>
<evidence type="ECO:0000313" key="11">
    <source>
        <dbReference type="EMBL" id="QFY57737.1"/>
    </source>
</evidence>
<evidence type="ECO:0000256" key="6">
    <source>
        <dbReference type="ARBA" id="ARBA00023224"/>
    </source>
</evidence>
<comment type="similarity">
    <text evidence="7">Belongs to the methyl-accepting chemotaxis (MCP) protein family.</text>
</comment>
<dbReference type="Pfam" id="PF00015">
    <property type="entry name" value="MCPsignal"/>
    <property type="match status" value="1"/>
</dbReference>
<evidence type="ECO:0000259" key="9">
    <source>
        <dbReference type="PROSITE" id="PS50111"/>
    </source>
</evidence>
<proteinExistence type="inferred from homology"/>
<keyword evidence="2" id="KW-0145">Chemotaxis</keyword>
<dbReference type="PROSITE" id="PS50111">
    <property type="entry name" value="CHEMOTAXIS_TRANSDUC_2"/>
    <property type="match status" value="1"/>
</dbReference>
<organism evidence="10 12">
    <name type="scientific">Halopseudomonas pelagia</name>
    <dbReference type="NCBI Taxonomy" id="553151"/>
    <lineage>
        <taxon>Bacteria</taxon>
        <taxon>Pseudomonadati</taxon>
        <taxon>Pseudomonadota</taxon>
        <taxon>Gammaproteobacteria</taxon>
        <taxon>Pseudomonadales</taxon>
        <taxon>Pseudomonadaceae</taxon>
        <taxon>Halopseudomonas</taxon>
    </lineage>
</organism>
<keyword evidence="4" id="KW-1133">Transmembrane helix</keyword>
<dbReference type="PANTHER" id="PTHR32089:SF120">
    <property type="entry name" value="METHYL-ACCEPTING CHEMOTAXIS PROTEIN TLPQ"/>
    <property type="match status" value="1"/>
</dbReference>
<dbReference type="Proteomes" id="UP000344571">
    <property type="component" value="Chromosome"/>
</dbReference>
<dbReference type="AlphaFoldDB" id="A0AA91TYS8"/>
<dbReference type="Proteomes" id="UP000243750">
    <property type="component" value="Unassembled WGS sequence"/>
</dbReference>
<comment type="subcellular location">
    <subcellularLocation>
        <location evidence="1">Membrane</location>
    </subcellularLocation>
</comment>
<keyword evidence="3" id="KW-0812">Transmembrane</keyword>